<evidence type="ECO:0000313" key="2">
    <source>
        <dbReference type="Proteomes" id="UP000001410"/>
    </source>
</evidence>
<accession>A0A0H2VA49</accession>
<proteinExistence type="predicted"/>
<organism evidence="1 2">
    <name type="scientific">Escherichia coli O6:H1 (strain CFT073 / ATCC 700928 / UPEC)</name>
    <dbReference type="NCBI Taxonomy" id="199310"/>
    <lineage>
        <taxon>Bacteria</taxon>
        <taxon>Pseudomonadati</taxon>
        <taxon>Pseudomonadota</taxon>
        <taxon>Gammaproteobacteria</taxon>
        <taxon>Enterobacterales</taxon>
        <taxon>Enterobacteriaceae</taxon>
        <taxon>Escherichia</taxon>
    </lineage>
</organism>
<dbReference type="AlphaFoldDB" id="A0A0H2VA49"/>
<dbReference type="KEGG" id="ecc:c3404"/>
<gene>
    <name evidence="1" type="ordered locus">c3404</name>
</gene>
<protein>
    <submittedName>
        <fullName evidence="1">Uncharacterized protein</fullName>
    </submittedName>
</protein>
<dbReference type="Proteomes" id="UP000001410">
    <property type="component" value="Chromosome"/>
</dbReference>
<evidence type="ECO:0000313" key="1">
    <source>
        <dbReference type="EMBL" id="AAN81849.1"/>
    </source>
</evidence>
<dbReference type="HOGENOM" id="CLU_3117297_0_0_6"/>
<keyword evidence="2" id="KW-1185">Reference proteome</keyword>
<dbReference type="EMBL" id="AE014075">
    <property type="protein sequence ID" value="AAN81849.1"/>
    <property type="molecule type" value="Genomic_DNA"/>
</dbReference>
<name>A0A0H2VA49_ECOL6</name>
<sequence length="50" mass="5729">MSAAGRFQGMERVDWHPYRFAERIWLQKPAVDFPLTFSVDSFPGGVIQGE</sequence>
<reference evidence="1 2" key="1">
    <citation type="journal article" date="2002" name="Proc. Natl. Acad. Sci. U.S.A.">
        <title>Extensive mosaic structure revealed by the complete genome sequence of uropathogenic Escherichia coli.</title>
        <authorList>
            <person name="Welch R.A."/>
            <person name="Burland V."/>
            <person name="Plunkett G.III."/>
            <person name="Redford P."/>
            <person name="Roesch P."/>
            <person name="Rasko D."/>
            <person name="Buckles E.L."/>
            <person name="Liou S.R."/>
            <person name="Boutin A."/>
            <person name="Hackett J."/>
            <person name="Stroud D."/>
            <person name="Mayhew G.F."/>
            <person name="Rose D.J."/>
            <person name="Zhou S."/>
            <person name="Schwartz D.C."/>
            <person name="Perna N.T."/>
            <person name="Mobley H.L."/>
            <person name="Donnenberg M.S."/>
            <person name="Blattner F.R."/>
        </authorList>
    </citation>
    <scope>NUCLEOTIDE SEQUENCE [LARGE SCALE GENOMIC DNA]</scope>
    <source>
        <strain evidence="2">CFT073 / ATCC 700928 / UPEC</strain>
    </source>
</reference>